<dbReference type="EMBL" id="JBEDUW010000007">
    <property type="protein sequence ID" value="KAK9913835.1"/>
    <property type="molecule type" value="Genomic_DNA"/>
</dbReference>
<evidence type="ECO:0000313" key="3">
    <source>
        <dbReference type="Proteomes" id="UP001457282"/>
    </source>
</evidence>
<proteinExistence type="predicted"/>
<dbReference type="GO" id="GO:0005634">
    <property type="term" value="C:nucleus"/>
    <property type="evidence" value="ECO:0007669"/>
    <property type="project" value="TreeGrafter"/>
</dbReference>
<dbReference type="InterPro" id="IPR036910">
    <property type="entry name" value="HMG_box_dom_sf"/>
</dbReference>
<dbReference type="PANTHER" id="PTHR47658:SF2">
    <property type="entry name" value="HMG-BOX (HIGH MOBILITY GROUP) DNA-BINDING FAMILY PROTEIN"/>
    <property type="match status" value="1"/>
</dbReference>
<dbReference type="SUPFAM" id="SSF47095">
    <property type="entry name" value="HMG-box"/>
    <property type="match status" value="1"/>
</dbReference>
<protein>
    <recommendedName>
        <fullName evidence="4">HMG box domain-containing protein</fullName>
    </recommendedName>
</protein>
<feature type="region of interest" description="Disordered" evidence="1">
    <location>
        <begin position="139"/>
        <end position="169"/>
    </location>
</feature>
<dbReference type="Gene3D" id="1.10.30.10">
    <property type="entry name" value="High mobility group box domain"/>
    <property type="match status" value="1"/>
</dbReference>
<reference evidence="2 3" key="1">
    <citation type="journal article" date="2023" name="G3 (Bethesda)">
        <title>A chromosome-length genome assembly and annotation of blackberry (Rubus argutus, cv. 'Hillquist').</title>
        <authorList>
            <person name="Bruna T."/>
            <person name="Aryal R."/>
            <person name="Dudchenko O."/>
            <person name="Sargent D.J."/>
            <person name="Mead D."/>
            <person name="Buti M."/>
            <person name="Cavallini A."/>
            <person name="Hytonen T."/>
            <person name="Andres J."/>
            <person name="Pham M."/>
            <person name="Weisz D."/>
            <person name="Mascagni F."/>
            <person name="Usai G."/>
            <person name="Natali L."/>
            <person name="Bassil N."/>
            <person name="Fernandez G.E."/>
            <person name="Lomsadze A."/>
            <person name="Armour M."/>
            <person name="Olukolu B."/>
            <person name="Poorten T."/>
            <person name="Britton C."/>
            <person name="Davik J."/>
            <person name="Ashrafi H."/>
            <person name="Aiden E.L."/>
            <person name="Borodovsky M."/>
            <person name="Worthington M."/>
        </authorList>
    </citation>
    <scope>NUCLEOTIDE SEQUENCE [LARGE SCALE GENOMIC DNA]</scope>
    <source>
        <strain evidence="2">PI 553951</strain>
    </source>
</reference>
<dbReference type="Proteomes" id="UP001457282">
    <property type="component" value="Unassembled WGS sequence"/>
</dbReference>
<gene>
    <name evidence="2" type="ORF">M0R45_037641</name>
</gene>
<dbReference type="GO" id="GO:0003677">
    <property type="term" value="F:DNA binding"/>
    <property type="evidence" value="ECO:0007669"/>
    <property type="project" value="TreeGrafter"/>
</dbReference>
<dbReference type="AlphaFoldDB" id="A0AAW1W110"/>
<comment type="caution">
    <text evidence="2">The sequence shown here is derived from an EMBL/GenBank/DDBJ whole genome shotgun (WGS) entry which is preliminary data.</text>
</comment>
<sequence length="194" mass="22530">MVNMRRTRKRVHAIPRGPDGSAFQKCNKCEVSVPITLAGMHECEPNKKVKRFKGVGFDVEKKQSFWDHLIVMAPFHFFMKEFTKTSKAGIWVEINREGFEVWKKMSEQERQPYVKEAERIDEAYQKALLKESDGLKVDDEADSANKTGNNGKFSEFCEDSENENSDCLGESWDKSIRTGSWHTYHRPMIHEFTS</sequence>
<evidence type="ECO:0000313" key="2">
    <source>
        <dbReference type="EMBL" id="KAK9913835.1"/>
    </source>
</evidence>
<dbReference type="GO" id="GO:0010197">
    <property type="term" value="P:polar nucleus fusion"/>
    <property type="evidence" value="ECO:0007669"/>
    <property type="project" value="TreeGrafter"/>
</dbReference>
<dbReference type="PANTHER" id="PTHR47658">
    <property type="entry name" value="HIGH MOBILITY GROUP B PROTEIN 12-RELATED"/>
    <property type="match status" value="1"/>
</dbReference>
<name>A0AAW1W110_RUBAR</name>
<evidence type="ECO:0000256" key="1">
    <source>
        <dbReference type="SAM" id="MobiDB-lite"/>
    </source>
</evidence>
<evidence type="ECO:0008006" key="4">
    <source>
        <dbReference type="Google" id="ProtNLM"/>
    </source>
</evidence>
<keyword evidence="3" id="KW-1185">Reference proteome</keyword>
<accession>A0AAW1W110</accession>
<organism evidence="2 3">
    <name type="scientific">Rubus argutus</name>
    <name type="common">Southern blackberry</name>
    <dbReference type="NCBI Taxonomy" id="59490"/>
    <lineage>
        <taxon>Eukaryota</taxon>
        <taxon>Viridiplantae</taxon>
        <taxon>Streptophyta</taxon>
        <taxon>Embryophyta</taxon>
        <taxon>Tracheophyta</taxon>
        <taxon>Spermatophyta</taxon>
        <taxon>Magnoliopsida</taxon>
        <taxon>eudicotyledons</taxon>
        <taxon>Gunneridae</taxon>
        <taxon>Pentapetalae</taxon>
        <taxon>rosids</taxon>
        <taxon>fabids</taxon>
        <taxon>Rosales</taxon>
        <taxon>Rosaceae</taxon>
        <taxon>Rosoideae</taxon>
        <taxon>Rosoideae incertae sedis</taxon>
        <taxon>Rubus</taxon>
    </lineage>
</organism>